<dbReference type="GO" id="GO:0006361">
    <property type="term" value="P:transcription initiation at RNA polymerase I promoter"/>
    <property type="evidence" value="ECO:0007669"/>
    <property type="project" value="InterPro"/>
</dbReference>
<proteinExistence type="inferred from homology"/>
<comment type="similarity">
    <text evidence="1">Belongs to the RRN3 family.</text>
</comment>
<reference evidence="3" key="1">
    <citation type="journal article" date="2020" name="Microb. Genom.">
        <title>Genetic diversity of clinical and environmental Mucorales isolates obtained from an investigation of mucormycosis cases among solid organ transplant recipients.</title>
        <authorList>
            <person name="Nguyen M.H."/>
            <person name="Kaul D."/>
            <person name="Muto C."/>
            <person name="Cheng S.J."/>
            <person name="Richter R.A."/>
            <person name="Bruno V.M."/>
            <person name="Liu G."/>
            <person name="Beyhan S."/>
            <person name="Sundermann A.J."/>
            <person name="Mounaud S."/>
            <person name="Pasculle A.W."/>
            <person name="Nierman W.C."/>
            <person name="Driscoll E."/>
            <person name="Cumbie R."/>
            <person name="Clancy C.J."/>
            <person name="Dupont C.L."/>
        </authorList>
    </citation>
    <scope>NUCLEOTIDE SEQUENCE</scope>
    <source>
        <strain evidence="3">GL11</strain>
    </source>
</reference>
<evidence type="ECO:0008006" key="5">
    <source>
        <dbReference type="Google" id="ProtNLM"/>
    </source>
</evidence>
<dbReference type="InterPro" id="IPR016024">
    <property type="entry name" value="ARM-type_fold"/>
</dbReference>
<dbReference type="Pfam" id="PF05327">
    <property type="entry name" value="RRN3"/>
    <property type="match status" value="1"/>
</dbReference>
<evidence type="ECO:0000313" key="3">
    <source>
        <dbReference type="EMBL" id="KAG1305623.1"/>
    </source>
</evidence>
<dbReference type="AlphaFoldDB" id="A0A9P6X5E7"/>
<keyword evidence="4" id="KW-1185">Reference proteome</keyword>
<sequence>MPVRSPTINATLPQDSVSQEPAKINMIPAEETNENVSKEKLNNLKLMMKTFIMGALREKEQGNPSRYNELVELLSKDPSSPEAPSTLKLYTWIVVLSQSVSQLDKSCASLVESALLIDWSFRNRGFVNAYIDFLENLVSAHAFYVVPVLNSLVQGFRYRNVLPENPKVTRTQAYDRYHEALQCIVRLIPTAVNSLFVSLVRYMPHKRFNSAEQAAYVKNILLISEYAPVLRKQILGLVIDQMVQIDAQIQIELDEIEEDVEVEIYNMNFDEDYDSEHSDSEDEDDDIPDDESVDSASSQVIPDKSDTTAQIKYKIRKLDAMMNLSFQYFQKCAQSASSDVLHEIFYALVDIFDRAVLKTLKSRYTQFLLFYFCSLNVHEYSDYFLEHLLQHITDPLRPNVTRVAAAAYISSYVARAKFLDSSTIQRVVLALSTWCDNYVDAHESSVQSLDCTKHDVFYSVVQATMYIFCFKWRDLVIDNDLEIEEDMEDDMYSEEHRHLTRPEHGFGSGASRTWCFGLRNLPRLVMSKFNPLKICSPAVVRQFAKLSRSTHFMYVYPVLEKNRDIFVPGLGSSNLLQTVQTFFPFDPYKLDGSKIFVDNIYYEWVADEEDESDDSEDDSEEDDEEDDDDDSVTSGMMAMSISPSPTSHYLS</sequence>
<protein>
    <recommendedName>
        <fullName evidence="5">RNA polymerase I-specific transcription initiation factor RRN3</fullName>
    </recommendedName>
</protein>
<accession>A0A9P6X5E7</accession>
<dbReference type="GO" id="GO:0001042">
    <property type="term" value="F:RNA polymerase I core binding"/>
    <property type="evidence" value="ECO:0007669"/>
    <property type="project" value="TreeGrafter"/>
</dbReference>
<dbReference type="EMBL" id="JAANQT010001323">
    <property type="protein sequence ID" value="KAG1305623.1"/>
    <property type="molecule type" value="Genomic_DNA"/>
</dbReference>
<evidence type="ECO:0000256" key="1">
    <source>
        <dbReference type="ARBA" id="ARBA00010098"/>
    </source>
</evidence>
<dbReference type="PANTHER" id="PTHR12790:SF0">
    <property type="entry name" value="RNA POLYMERASE I-SPECIFIC TRANSCRIPTION INITIATION FACTOR RRN3-RELATED"/>
    <property type="match status" value="1"/>
</dbReference>
<name>A0A9P6X5E7_RHIOR</name>
<feature type="compositionally biased region" description="Polar residues" evidence="2">
    <location>
        <begin position="641"/>
        <end position="651"/>
    </location>
</feature>
<feature type="region of interest" description="Disordered" evidence="2">
    <location>
        <begin position="272"/>
        <end position="301"/>
    </location>
</feature>
<dbReference type="Proteomes" id="UP000716291">
    <property type="component" value="Unassembled WGS sequence"/>
</dbReference>
<feature type="region of interest" description="Disordered" evidence="2">
    <location>
        <begin position="607"/>
        <end position="651"/>
    </location>
</feature>
<evidence type="ECO:0000256" key="2">
    <source>
        <dbReference type="SAM" id="MobiDB-lite"/>
    </source>
</evidence>
<dbReference type="InterPro" id="IPR007991">
    <property type="entry name" value="RNA_pol_I_trans_ini_fac_RRN3"/>
</dbReference>
<gene>
    <name evidence="3" type="ORF">G6F64_008236</name>
</gene>
<dbReference type="GO" id="GO:0001181">
    <property type="term" value="F:RNA polymerase I general transcription initiation factor activity"/>
    <property type="evidence" value="ECO:0007669"/>
    <property type="project" value="InterPro"/>
</dbReference>
<feature type="compositionally biased region" description="Acidic residues" evidence="2">
    <location>
        <begin position="607"/>
        <end position="631"/>
    </location>
</feature>
<dbReference type="SUPFAM" id="SSF48371">
    <property type="entry name" value="ARM repeat"/>
    <property type="match status" value="1"/>
</dbReference>
<organism evidence="3 4">
    <name type="scientific">Rhizopus oryzae</name>
    <name type="common">Mucormycosis agent</name>
    <name type="synonym">Rhizopus arrhizus var. delemar</name>
    <dbReference type="NCBI Taxonomy" id="64495"/>
    <lineage>
        <taxon>Eukaryota</taxon>
        <taxon>Fungi</taxon>
        <taxon>Fungi incertae sedis</taxon>
        <taxon>Mucoromycota</taxon>
        <taxon>Mucoromycotina</taxon>
        <taxon>Mucoromycetes</taxon>
        <taxon>Mucorales</taxon>
        <taxon>Mucorineae</taxon>
        <taxon>Rhizopodaceae</taxon>
        <taxon>Rhizopus</taxon>
    </lineage>
</organism>
<dbReference type="GO" id="GO:0005634">
    <property type="term" value="C:nucleus"/>
    <property type="evidence" value="ECO:0007669"/>
    <property type="project" value="TreeGrafter"/>
</dbReference>
<evidence type="ECO:0000313" key="4">
    <source>
        <dbReference type="Proteomes" id="UP000716291"/>
    </source>
</evidence>
<feature type="compositionally biased region" description="Acidic residues" evidence="2">
    <location>
        <begin position="272"/>
        <end position="293"/>
    </location>
</feature>
<comment type="caution">
    <text evidence="3">The sequence shown here is derived from an EMBL/GenBank/DDBJ whole genome shotgun (WGS) entry which is preliminary data.</text>
</comment>
<dbReference type="PANTHER" id="PTHR12790">
    <property type="entry name" value="TRANSCRIPTION INITIATION FACTOR IA RRN3"/>
    <property type="match status" value="1"/>
</dbReference>